<comment type="caution">
    <text evidence="1">The sequence shown here is derived from an EMBL/GenBank/DDBJ whole genome shotgun (WGS) entry which is preliminary data.</text>
</comment>
<organism evidence="1 2">
    <name type="scientific">Dyella agri</name>
    <dbReference type="NCBI Taxonomy" id="1926869"/>
    <lineage>
        <taxon>Bacteria</taxon>
        <taxon>Pseudomonadati</taxon>
        <taxon>Pseudomonadota</taxon>
        <taxon>Gammaproteobacteria</taxon>
        <taxon>Lysobacterales</taxon>
        <taxon>Rhodanobacteraceae</taxon>
        <taxon>Dyella</taxon>
    </lineage>
</organism>
<name>A0ABW8KDT1_9GAMM</name>
<dbReference type="EMBL" id="JADIKL010000001">
    <property type="protein sequence ID" value="MFK2929283.1"/>
    <property type="molecule type" value="Genomic_DNA"/>
</dbReference>
<accession>A0ABW8KDT1</accession>
<reference evidence="1 2" key="1">
    <citation type="submission" date="2020-10" db="EMBL/GenBank/DDBJ databases">
        <title>Phylogeny of dyella-like bacteria.</title>
        <authorList>
            <person name="Fu J."/>
        </authorList>
    </citation>
    <scope>NUCLEOTIDE SEQUENCE [LARGE SCALE GENOMIC DNA]</scope>
    <source>
        <strain evidence="1 2">DKC-1</strain>
    </source>
</reference>
<dbReference type="Proteomes" id="UP001620397">
    <property type="component" value="Unassembled WGS sequence"/>
</dbReference>
<protein>
    <submittedName>
        <fullName evidence="1">Uncharacterized protein</fullName>
    </submittedName>
</protein>
<keyword evidence="2" id="KW-1185">Reference proteome</keyword>
<gene>
    <name evidence="1" type="ORF">ISP14_00630</name>
</gene>
<dbReference type="RefSeq" id="WP_404535111.1">
    <property type="nucleotide sequence ID" value="NZ_JADIKL010000001.1"/>
</dbReference>
<proteinExistence type="predicted"/>
<evidence type="ECO:0000313" key="1">
    <source>
        <dbReference type="EMBL" id="MFK2929283.1"/>
    </source>
</evidence>
<sequence length="70" mass="7584">MMPTEDHFKAFLRDATPAELEQFTDAMAMALTVVATAGLPQEFRADLAASVRVCLEEEIAAWRGAQEAAA</sequence>
<evidence type="ECO:0000313" key="2">
    <source>
        <dbReference type="Proteomes" id="UP001620397"/>
    </source>
</evidence>